<evidence type="ECO:0000313" key="5">
    <source>
        <dbReference type="Proteomes" id="UP000596035"/>
    </source>
</evidence>
<keyword evidence="1" id="KW-0732">Signal</keyword>
<dbReference type="EMBL" id="CP065321">
    <property type="protein sequence ID" value="QQR31320.1"/>
    <property type="molecule type" value="Genomic_DNA"/>
</dbReference>
<evidence type="ECO:0000313" key="4">
    <source>
        <dbReference type="Proteomes" id="UP000196710"/>
    </source>
</evidence>
<feature type="signal peptide" evidence="1">
    <location>
        <begin position="1"/>
        <end position="23"/>
    </location>
</feature>
<name>A0A1Z2XUD2_9FIRM</name>
<dbReference type="EMBL" id="CP021422">
    <property type="protein sequence ID" value="ASB42052.1"/>
    <property type="molecule type" value="Genomic_DNA"/>
</dbReference>
<accession>A0A1Z2XUD2</accession>
<reference evidence="2" key="1">
    <citation type="journal article" date="2017" name="Genome Announc.">
        <title>High-Quality Whole-Genome Sequences of the Oligo-Mouse-Microbiota Bacterial Community.</title>
        <authorList>
            <person name="Garzetti D."/>
            <person name="Brugiroux S."/>
            <person name="Bunk B."/>
            <person name="Pukall R."/>
            <person name="McCoy K.D."/>
            <person name="Macpherson A.J."/>
            <person name="Stecher B."/>
        </authorList>
    </citation>
    <scope>NUCLEOTIDE SEQUENCE</scope>
    <source>
        <strain evidence="2">KB18</strain>
    </source>
</reference>
<dbReference type="KEGG" id="amur:ADH66_16145"/>
<feature type="chain" id="PRO_5044568696" evidence="1">
    <location>
        <begin position="24"/>
        <end position="267"/>
    </location>
</feature>
<dbReference type="AlphaFoldDB" id="A0A1Z2XUD2"/>
<protein>
    <submittedName>
        <fullName evidence="3">Uncharacterized protein</fullName>
    </submittedName>
</protein>
<evidence type="ECO:0000313" key="3">
    <source>
        <dbReference type="EMBL" id="QQR31320.1"/>
    </source>
</evidence>
<keyword evidence="4" id="KW-1185">Reference proteome</keyword>
<sequence length="267" mass="29110">MKKILMSLAVALLISLLAVSASAAGESDPDLMQEANDINLSIMENMSSMDLSELDYDVQVRMFREAYLAAGWTEVNGDIKSRESDIAPETLELAYMDIDKADGRLREKILAAREEVIYSHSWVNDTISGVMMASIDSNNRQFSITPKFSELFPGWEVPKSEAADAPVPAGSAEEVSAPNKTAGNLLNGAKATVKNAETIYNKDTWIYKNNSSSAAHPFLTALPKAGVLNMVTAYATEFKTSGLTSINIGLNNDKGNIIPEKRPRKKQ</sequence>
<reference evidence="3 5" key="3">
    <citation type="submission" date="2020-11" db="EMBL/GenBank/DDBJ databases">
        <title>Closed and high quality bacterial genomes of the OMM12 community.</title>
        <authorList>
            <person name="Marbouty M."/>
            <person name="Lamy-Besnier Q."/>
            <person name="Debarbieux L."/>
            <person name="Koszul R."/>
        </authorList>
    </citation>
    <scope>NUCLEOTIDE SEQUENCE [LARGE SCALE GENOMIC DNA]</scope>
    <source>
        <strain evidence="3 5">KB18</strain>
    </source>
</reference>
<organism evidence="3 5">
    <name type="scientific">Acutalibacter muris</name>
    <dbReference type="NCBI Taxonomy" id="1796620"/>
    <lineage>
        <taxon>Bacteria</taxon>
        <taxon>Bacillati</taxon>
        <taxon>Bacillota</taxon>
        <taxon>Clostridia</taxon>
        <taxon>Eubacteriales</taxon>
        <taxon>Acutalibacteraceae</taxon>
        <taxon>Acutalibacter</taxon>
    </lineage>
</organism>
<dbReference type="RefSeq" id="WP_066538727.1">
    <property type="nucleotide sequence ID" value="NZ_CP021422.1"/>
</dbReference>
<evidence type="ECO:0000313" key="2">
    <source>
        <dbReference type="EMBL" id="ASB42052.1"/>
    </source>
</evidence>
<dbReference type="Proteomes" id="UP000196710">
    <property type="component" value="Chromosome"/>
</dbReference>
<gene>
    <name evidence="2" type="ORF">ADH66_16145</name>
    <name evidence="3" type="ORF">I5Q82_06520</name>
</gene>
<dbReference type="Proteomes" id="UP000596035">
    <property type="component" value="Chromosome"/>
</dbReference>
<proteinExistence type="predicted"/>
<evidence type="ECO:0000256" key="1">
    <source>
        <dbReference type="SAM" id="SignalP"/>
    </source>
</evidence>
<reference evidence="4" key="2">
    <citation type="submission" date="2017-05" db="EMBL/GenBank/DDBJ databases">
        <title>Improved OligoMM genomes.</title>
        <authorList>
            <person name="Garzetti D."/>
        </authorList>
    </citation>
    <scope>NUCLEOTIDE SEQUENCE [LARGE SCALE GENOMIC DNA]</scope>
    <source>
        <strain evidence="4">KB18</strain>
    </source>
</reference>